<dbReference type="Gene3D" id="3.90.1150.10">
    <property type="entry name" value="Aspartate Aminotransferase, domain 1"/>
    <property type="match status" value="1"/>
</dbReference>
<evidence type="ECO:0000256" key="2">
    <source>
        <dbReference type="ARBA" id="ARBA00007441"/>
    </source>
</evidence>
<dbReference type="AlphaFoldDB" id="A0A2G9Y5Y8"/>
<dbReference type="GO" id="GO:0006520">
    <property type="term" value="P:amino acid metabolic process"/>
    <property type="evidence" value="ECO:0007669"/>
    <property type="project" value="InterPro"/>
</dbReference>
<comment type="caution">
    <text evidence="7">The sequence shown here is derived from an EMBL/GenBank/DDBJ whole genome shotgun (WGS) entry which is preliminary data.</text>
</comment>
<proteinExistence type="inferred from homology"/>
<evidence type="ECO:0000256" key="5">
    <source>
        <dbReference type="ARBA" id="ARBA00022898"/>
    </source>
</evidence>
<dbReference type="InterPro" id="IPR015424">
    <property type="entry name" value="PyrdxlP-dep_Trfase"/>
</dbReference>
<dbReference type="InterPro" id="IPR015422">
    <property type="entry name" value="PyrdxlP-dep_Trfase_small"/>
</dbReference>
<comment type="similarity">
    <text evidence="2">Belongs to the class-I pyridoxal-phosphate-dependent aminotransferase family.</text>
</comment>
<keyword evidence="4" id="KW-0808">Transferase</keyword>
<dbReference type="PANTHER" id="PTHR46383">
    <property type="entry name" value="ASPARTATE AMINOTRANSFERASE"/>
    <property type="match status" value="1"/>
</dbReference>
<keyword evidence="5" id="KW-0663">Pyridoxal phosphate</keyword>
<dbReference type="GO" id="GO:0008483">
    <property type="term" value="F:transaminase activity"/>
    <property type="evidence" value="ECO:0007669"/>
    <property type="project" value="UniProtKB-KW"/>
</dbReference>
<dbReference type="InterPro" id="IPR015421">
    <property type="entry name" value="PyrdxlP-dep_Trfase_major"/>
</dbReference>
<protein>
    <recommendedName>
        <fullName evidence="6">Aminotransferase class I/classII large domain-containing protein</fullName>
    </recommendedName>
</protein>
<evidence type="ECO:0000256" key="4">
    <source>
        <dbReference type="ARBA" id="ARBA00022679"/>
    </source>
</evidence>
<dbReference type="Proteomes" id="UP000231025">
    <property type="component" value="Unassembled WGS sequence"/>
</dbReference>
<evidence type="ECO:0000256" key="3">
    <source>
        <dbReference type="ARBA" id="ARBA00022576"/>
    </source>
</evidence>
<dbReference type="Pfam" id="PF00155">
    <property type="entry name" value="Aminotran_1_2"/>
    <property type="match status" value="1"/>
</dbReference>
<dbReference type="EMBL" id="PCRE01000056">
    <property type="protein sequence ID" value="PIP14648.1"/>
    <property type="molecule type" value="Genomic_DNA"/>
</dbReference>
<feature type="domain" description="Aminotransferase class I/classII large" evidence="6">
    <location>
        <begin position="32"/>
        <end position="397"/>
    </location>
</feature>
<reference evidence="7 8" key="1">
    <citation type="submission" date="2017-09" db="EMBL/GenBank/DDBJ databases">
        <title>Depth-based differentiation of microbial function through sediment-hosted aquifers and enrichment of novel symbionts in the deep terrestrial subsurface.</title>
        <authorList>
            <person name="Probst A.J."/>
            <person name="Ladd B."/>
            <person name="Jarett J.K."/>
            <person name="Geller-Mcgrath D.E."/>
            <person name="Sieber C.M."/>
            <person name="Emerson J.B."/>
            <person name="Anantharaman K."/>
            <person name="Thomas B.C."/>
            <person name="Malmstrom R."/>
            <person name="Stieglmeier M."/>
            <person name="Klingl A."/>
            <person name="Woyke T."/>
            <person name="Ryan C.M."/>
            <person name="Banfield J.F."/>
        </authorList>
    </citation>
    <scope>NUCLEOTIDE SEQUENCE [LARGE SCALE GENOMIC DNA]</scope>
    <source>
        <strain evidence="7">CG23_combo_of_CG06-09_8_20_14_all_35_49</strain>
    </source>
</reference>
<keyword evidence="3" id="KW-0032">Aminotransferase</keyword>
<evidence type="ECO:0000313" key="7">
    <source>
        <dbReference type="EMBL" id="PIP14648.1"/>
    </source>
</evidence>
<sequence length="404" mass="44934">MKYACGLDYLYAEGAFVWGDYAINQEKESGQPVLRLQIGQPDFPPHRLVRQAIAEAYLEGKTGYGSTLGLEPVRKEVAKEVQRYYKKAKISKDNIAITSGGGKAAICVICRALINKKDRVLVPCYDYPGHLGGISDAGGIWLPYKLLEKKNYDIDVSDLEKQIKKIKAKFVFLLSPSNPTGGVASYQSLERLAFLANKFDLTIITDEIYRGHVFEEKFLSILDFPGMAKRTVIIDGPGKRNCLPGIRVGYIIGPASFIDGPVKKISNVRFSCPPTPEQLGLAKTINHPQVIKYIDEMKNEFKKRRDYVVKTLNTIPGIFCPNSGGAFYVFPNILKTGYTGEKFAKKLLKEKNVCVLPGESFGGGMRDPETGKPYGTYSIRISIASSIETLKEALKRIRDLIVKK</sequence>
<dbReference type="CDD" id="cd00609">
    <property type="entry name" value="AAT_like"/>
    <property type="match status" value="1"/>
</dbReference>
<dbReference type="Gene3D" id="3.40.640.10">
    <property type="entry name" value="Type I PLP-dependent aspartate aminotransferase-like (Major domain)"/>
    <property type="match status" value="1"/>
</dbReference>
<organism evidence="7 8">
    <name type="scientific">Candidatus Roizmanbacteria bacterium CG23_combo_of_CG06-09_8_20_14_all_35_49</name>
    <dbReference type="NCBI Taxonomy" id="1974863"/>
    <lineage>
        <taxon>Bacteria</taxon>
        <taxon>Candidatus Roizmaniibacteriota</taxon>
    </lineage>
</organism>
<comment type="cofactor">
    <cofactor evidence="1">
        <name>pyridoxal 5'-phosphate</name>
        <dbReference type="ChEBI" id="CHEBI:597326"/>
    </cofactor>
</comment>
<evidence type="ECO:0000313" key="8">
    <source>
        <dbReference type="Proteomes" id="UP000231025"/>
    </source>
</evidence>
<accession>A0A2G9Y5Y8</accession>
<gene>
    <name evidence="7" type="ORF">COX47_04025</name>
</gene>
<dbReference type="InterPro" id="IPR004839">
    <property type="entry name" value="Aminotransferase_I/II_large"/>
</dbReference>
<dbReference type="GO" id="GO:0030170">
    <property type="term" value="F:pyridoxal phosphate binding"/>
    <property type="evidence" value="ECO:0007669"/>
    <property type="project" value="InterPro"/>
</dbReference>
<dbReference type="SUPFAM" id="SSF53383">
    <property type="entry name" value="PLP-dependent transferases"/>
    <property type="match status" value="1"/>
</dbReference>
<dbReference type="PANTHER" id="PTHR46383:SF1">
    <property type="entry name" value="ASPARTATE AMINOTRANSFERASE"/>
    <property type="match status" value="1"/>
</dbReference>
<dbReference type="InterPro" id="IPR050596">
    <property type="entry name" value="AspAT/PAT-like"/>
</dbReference>
<name>A0A2G9Y5Y8_9BACT</name>
<evidence type="ECO:0000256" key="1">
    <source>
        <dbReference type="ARBA" id="ARBA00001933"/>
    </source>
</evidence>
<evidence type="ECO:0000259" key="6">
    <source>
        <dbReference type="Pfam" id="PF00155"/>
    </source>
</evidence>